<dbReference type="Proteomes" id="UP000192578">
    <property type="component" value="Unassembled WGS sequence"/>
</dbReference>
<accession>A0A9X6RLA4</accession>
<dbReference type="OrthoDB" id="8886319at2759"/>
<feature type="compositionally biased region" description="Basic and acidic residues" evidence="1">
    <location>
        <begin position="400"/>
        <end position="414"/>
    </location>
</feature>
<name>A0A9X6RLA4_HYPEX</name>
<proteinExistence type="predicted"/>
<comment type="caution">
    <text evidence="2">The sequence shown here is derived from an EMBL/GenBank/DDBJ whole genome shotgun (WGS) entry which is preliminary data.</text>
</comment>
<evidence type="ECO:0000313" key="2">
    <source>
        <dbReference type="EMBL" id="OWA52143.1"/>
    </source>
</evidence>
<organism evidence="2 3">
    <name type="scientific">Hypsibius exemplaris</name>
    <name type="common">Freshwater tardigrade</name>
    <dbReference type="NCBI Taxonomy" id="2072580"/>
    <lineage>
        <taxon>Eukaryota</taxon>
        <taxon>Metazoa</taxon>
        <taxon>Ecdysozoa</taxon>
        <taxon>Tardigrada</taxon>
        <taxon>Eutardigrada</taxon>
        <taxon>Parachela</taxon>
        <taxon>Hypsibioidea</taxon>
        <taxon>Hypsibiidae</taxon>
        <taxon>Hypsibius</taxon>
    </lineage>
</organism>
<dbReference type="AlphaFoldDB" id="A0A9X6RLA4"/>
<dbReference type="EMBL" id="MTYJ01000253">
    <property type="protein sequence ID" value="OWA52143.1"/>
    <property type="molecule type" value="Genomic_DNA"/>
</dbReference>
<sequence>MEPVDDGGERVIFLKPEASTYTEAYDGTEGHPAASTRMPAARYLVPSLRLVTDYADNFKHLILPKQRKNFAPPKETLHPELHPELHPIPEDEEDPNAEAFLHGVFKDGMANASAIGDFSGPTNYRDAYKAHRPQQMKLLRGKSTYKYRKSTVIPQTPLPPITSETIREFIHFPNALRENHIFHPDEGASKFPKSRHATMSVTAEEAGRLTERIYNPKYRKNISSGLFHGPPDSIQTRYQSNTAASHSWPEDAKSAQTCKAIRPFREPFQKMATESTHRDHFSGKSIQERYLVEADKCPPLEASSSPDTTVSTFQNCSRNMFWNVAGNLMRRDAKNLEEDESYKEMGELMRKNRPIVEDNLRPMKEAGANRVRRGHVVGVACANAVGSPFKNETTYHEELRWEKFDPTARPDLTARPDPTAQPDPTARPDHTARPNPTARPDLTARRHPTARPDPTARPNLTARPKPHEATIQRLMKQYPDAPTGPSDYMDHFVDHPPQPRPEMIRKRDT</sequence>
<reference evidence="3" key="1">
    <citation type="submission" date="2017-01" db="EMBL/GenBank/DDBJ databases">
        <title>Comparative genomics of anhydrobiosis in the tardigrade Hypsibius dujardini.</title>
        <authorList>
            <person name="Yoshida Y."/>
            <person name="Koutsovoulos G."/>
            <person name="Laetsch D."/>
            <person name="Stevens L."/>
            <person name="Kumar S."/>
            <person name="Horikawa D."/>
            <person name="Ishino K."/>
            <person name="Komine S."/>
            <person name="Tomita M."/>
            <person name="Blaxter M."/>
            <person name="Arakawa K."/>
        </authorList>
    </citation>
    <scope>NUCLEOTIDE SEQUENCE [LARGE SCALE GENOMIC DNA]</scope>
    <source>
        <strain evidence="3">Z151</strain>
    </source>
</reference>
<protein>
    <submittedName>
        <fullName evidence="2">Uncharacterized protein</fullName>
    </submittedName>
</protein>
<gene>
    <name evidence="2" type="ORF">BV898_16604</name>
</gene>
<keyword evidence="3" id="KW-1185">Reference proteome</keyword>
<evidence type="ECO:0000256" key="1">
    <source>
        <dbReference type="SAM" id="MobiDB-lite"/>
    </source>
</evidence>
<feature type="region of interest" description="Disordered" evidence="1">
    <location>
        <begin position="400"/>
        <end position="509"/>
    </location>
</feature>
<evidence type="ECO:0000313" key="3">
    <source>
        <dbReference type="Proteomes" id="UP000192578"/>
    </source>
</evidence>